<evidence type="ECO:0000256" key="22">
    <source>
        <dbReference type="ARBA" id="ARBA00023239"/>
    </source>
</evidence>
<dbReference type="PANTHER" id="PTHR10211:SF0">
    <property type="entry name" value="DEOXYRIBODIPYRIMIDINE PHOTO-LYASE"/>
    <property type="match status" value="1"/>
</dbReference>
<evidence type="ECO:0000256" key="2">
    <source>
        <dbReference type="ARBA" id="ARBA00004245"/>
    </source>
</evidence>
<evidence type="ECO:0000256" key="14">
    <source>
        <dbReference type="ARBA" id="ARBA00022968"/>
    </source>
</evidence>
<evidence type="ECO:0000256" key="11">
    <source>
        <dbReference type="ARBA" id="ARBA00022692"/>
    </source>
</evidence>
<dbReference type="InterPro" id="IPR006875">
    <property type="entry name" value="Sarcoglycan"/>
</dbReference>
<comment type="similarity">
    <text evidence="5">Belongs to the sarcoglycan beta/delta/gamma/zeta family.</text>
</comment>
<dbReference type="Gene3D" id="1.10.579.10">
    <property type="entry name" value="DNA Cyclobutane Dipyrimidine Photolyase, subunit A, domain 3"/>
    <property type="match status" value="1"/>
</dbReference>
<comment type="similarity">
    <text evidence="4">Belongs to the DNA photolyase class-2 family.</text>
</comment>
<feature type="compositionally biased region" description="Basic residues" evidence="25">
    <location>
        <begin position="724"/>
        <end position="733"/>
    </location>
</feature>
<evidence type="ECO:0000256" key="12">
    <source>
        <dbReference type="ARBA" id="ARBA00022763"/>
    </source>
</evidence>
<feature type="region of interest" description="Disordered" evidence="25">
    <location>
        <begin position="708"/>
        <end position="733"/>
    </location>
</feature>
<keyword evidence="9" id="KW-0963">Cytoplasm</keyword>
<dbReference type="InterPro" id="IPR006050">
    <property type="entry name" value="DNA_photolyase_N"/>
</dbReference>
<accession>A0A182E258</accession>
<evidence type="ECO:0000256" key="1">
    <source>
        <dbReference type="ARBA" id="ARBA00001974"/>
    </source>
</evidence>
<evidence type="ECO:0000256" key="25">
    <source>
        <dbReference type="SAM" id="MobiDB-lite"/>
    </source>
</evidence>
<dbReference type="AlphaFoldDB" id="A0A182E258"/>
<keyword evidence="10" id="KW-0285">Flavoprotein</keyword>
<evidence type="ECO:0000256" key="13">
    <source>
        <dbReference type="ARBA" id="ARBA00022827"/>
    </source>
</evidence>
<proteinExistence type="inferred from homology"/>
<evidence type="ECO:0000313" key="30">
    <source>
        <dbReference type="WBParaSite" id="nOo.2.0.1.t02053-RA"/>
    </source>
</evidence>
<keyword evidence="21" id="KW-0206">Cytoskeleton</keyword>
<evidence type="ECO:0000313" key="29">
    <source>
        <dbReference type="Proteomes" id="UP000271087"/>
    </source>
</evidence>
<feature type="domain" description="Photolyase/cryptochrome alpha/beta" evidence="27">
    <location>
        <begin position="316"/>
        <end position="426"/>
    </location>
</feature>
<comment type="subcellular location">
    <subcellularLocation>
        <location evidence="3">Cell membrane</location>
        <location evidence="3">Sarcolemma</location>
        <topology evidence="3">Single-pass type II membrane protein</topology>
    </subcellularLocation>
    <subcellularLocation>
        <location evidence="2">Cytoplasm</location>
        <location evidence="2">Cytoskeleton</location>
    </subcellularLocation>
</comment>
<dbReference type="SUPFAM" id="SSF48173">
    <property type="entry name" value="Cryptochrome/photolyase FAD-binding domain"/>
    <property type="match status" value="1"/>
</dbReference>
<evidence type="ECO:0000259" key="27">
    <source>
        <dbReference type="Pfam" id="PF00875"/>
    </source>
</evidence>
<keyword evidence="18" id="KW-1015">Disulfide bond</keyword>
<keyword evidence="29" id="KW-1185">Reference proteome</keyword>
<evidence type="ECO:0000256" key="4">
    <source>
        <dbReference type="ARBA" id="ARBA00006409"/>
    </source>
</evidence>
<keyword evidence="8" id="KW-1003">Cell membrane</keyword>
<evidence type="ECO:0000256" key="16">
    <source>
        <dbReference type="ARBA" id="ARBA00023125"/>
    </source>
</evidence>
<keyword evidence="12" id="KW-0227">DNA damage</keyword>
<dbReference type="Gene3D" id="3.40.50.620">
    <property type="entry name" value="HUPs"/>
    <property type="match status" value="1"/>
</dbReference>
<evidence type="ECO:0000256" key="8">
    <source>
        <dbReference type="ARBA" id="ARBA00022475"/>
    </source>
</evidence>
<dbReference type="GO" id="GO:0005856">
    <property type="term" value="C:cytoskeleton"/>
    <property type="evidence" value="ECO:0007669"/>
    <property type="project" value="UniProtKB-SubCell"/>
</dbReference>
<keyword evidence="19" id="KW-0325">Glycoprotein</keyword>
<evidence type="ECO:0000256" key="6">
    <source>
        <dbReference type="ARBA" id="ARBA00013149"/>
    </source>
</evidence>
<evidence type="ECO:0000256" key="3">
    <source>
        <dbReference type="ARBA" id="ARBA00004274"/>
    </source>
</evidence>
<sequence length="733" mass="84378">MTTRLPVYQRTDEPVWGRSSYDFHRSPSSLQGAVVPSYSTTVIHPPLKAPSESDIYRIGVYGWRKRCLYGFICALTIAIILNLALTIWIISVLDISTTGMGTMKIEDDSIRIMGEVQFDRPIHFSELSTADNEALTIDSYRGVFIKARNMSGHQTAMINMFRDGRMEAVCDRFEIYDNSRKLLFFAEPNEIGLKLENLRILDDGGSVFEGAIQTALIRPEPDSPLSLESPTRNLNLEAGQDIEITSAAGEIQLSSLLEITLNSKQGEVRLESNNILMPELPRSEGRGTSQYQLCICENGLLFMAVVGADCRADRAICNRHNLAQRKFLLEGLNCLENNLSRLHAPLLVVKANSDQQATEIILKLSEVACEVITDAAYLREDRSFEENLNDKLVMKCRRLTKVEGNVTIPVTVLCSKPAYNANSIRKVAWHLLDDFLLEKWNIIPKVHCESWKNIVEYNLECIDISLEYIRAVDDCKTSSKLKGGEAAARQILDYFIANNLRTYDKDRNIPNGEKQSHLSPYVHFGMLNAFLEELVVRRELAHNFVYYYRATYDTFDCLPEWAKKTMDEHRLDKREYIYSYRELEEGYTHDIYWNAAQFELVFTHKMSSYLRMYWAKKVIEWSPDYESAYAFLIEQNDKYELDGCDPNGYCGVMWNFGMHDRAHSNRPVFGKIRYMCADGIRRKFRNYIDEYVSINYRRAGRTLKLNNYSQSKTKKASGNVEPKLKKRRKTINK</sequence>
<dbReference type="InterPro" id="IPR036134">
    <property type="entry name" value="Crypto/Photolyase_FAD-like_sf"/>
</dbReference>
<dbReference type="InterPro" id="IPR032673">
    <property type="entry name" value="DNA_photolyase_2_CS"/>
</dbReference>
<evidence type="ECO:0000256" key="26">
    <source>
        <dbReference type="SAM" id="Phobius"/>
    </source>
</evidence>
<organism evidence="30">
    <name type="scientific">Onchocerca ochengi</name>
    <name type="common">Filarial nematode worm</name>
    <dbReference type="NCBI Taxonomy" id="42157"/>
    <lineage>
        <taxon>Eukaryota</taxon>
        <taxon>Metazoa</taxon>
        <taxon>Ecdysozoa</taxon>
        <taxon>Nematoda</taxon>
        <taxon>Chromadorea</taxon>
        <taxon>Rhabditida</taxon>
        <taxon>Spirurina</taxon>
        <taxon>Spiruromorpha</taxon>
        <taxon>Filarioidea</taxon>
        <taxon>Onchocercidae</taxon>
        <taxon>Onchocerca</taxon>
    </lineage>
</organism>
<dbReference type="EC" id="4.1.99.3" evidence="6"/>
<evidence type="ECO:0000256" key="23">
    <source>
        <dbReference type="ARBA" id="ARBA00031671"/>
    </source>
</evidence>
<dbReference type="PANTHER" id="PTHR10211">
    <property type="entry name" value="DEOXYRIBODIPYRIMIDINE PHOTOLYASE"/>
    <property type="match status" value="1"/>
</dbReference>
<keyword evidence="22" id="KW-0456">Lyase</keyword>
<dbReference type="EMBL" id="UYRW01000295">
    <property type="protein sequence ID" value="VDK65478.1"/>
    <property type="molecule type" value="Genomic_DNA"/>
</dbReference>
<feature type="transmembrane region" description="Helical" evidence="26">
    <location>
        <begin position="67"/>
        <end position="90"/>
    </location>
</feature>
<keyword evidence="11 26" id="KW-0812">Transmembrane</keyword>
<dbReference type="GO" id="GO:0016012">
    <property type="term" value="C:sarcoglycan complex"/>
    <property type="evidence" value="ECO:0007669"/>
    <property type="project" value="InterPro"/>
</dbReference>
<keyword evidence="13" id="KW-0274">FAD</keyword>
<dbReference type="Pfam" id="PF00875">
    <property type="entry name" value="DNA_photolyase"/>
    <property type="match status" value="1"/>
</dbReference>
<evidence type="ECO:0000256" key="15">
    <source>
        <dbReference type="ARBA" id="ARBA00022989"/>
    </source>
</evidence>
<protein>
    <recommendedName>
        <fullName evidence="7">Deoxyribodipyrimidine photo-lyase</fullName>
        <ecNumber evidence="6">4.1.99.3</ecNumber>
    </recommendedName>
    <alternativeName>
        <fullName evidence="23">DNA photolyase</fullName>
    </alternativeName>
</protein>
<evidence type="ECO:0000256" key="24">
    <source>
        <dbReference type="ARBA" id="ARBA00033999"/>
    </source>
</evidence>
<dbReference type="Proteomes" id="UP000271087">
    <property type="component" value="Unassembled WGS sequence"/>
</dbReference>
<dbReference type="InterPro" id="IPR052219">
    <property type="entry name" value="Photolyase_Class-2"/>
</dbReference>
<evidence type="ECO:0000256" key="7">
    <source>
        <dbReference type="ARBA" id="ARBA00014046"/>
    </source>
</evidence>
<comment type="catalytic activity">
    <reaction evidence="24">
        <text>cyclobutadipyrimidine (in DNA) = 2 pyrimidine residues (in DNA).</text>
        <dbReference type="EC" id="4.1.99.3"/>
    </reaction>
</comment>
<dbReference type="InterPro" id="IPR036155">
    <property type="entry name" value="Crypto/Photolyase_N_sf"/>
</dbReference>
<evidence type="ECO:0000256" key="5">
    <source>
        <dbReference type="ARBA" id="ARBA00007574"/>
    </source>
</evidence>
<dbReference type="GO" id="GO:0003904">
    <property type="term" value="F:deoxyribodipyrimidine photo-lyase activity"/>
    <property type="evidence" value="ECO:0007669"/>
    <property type="project" value="UniProtKB-EC"/>
</dbReference>
<keyword evidence="17 26" id="KW-0472">Membrane</keyword>
<dbReference type="GO" id="GO:0003677">
    <property type="term" value="F:DNA binding"/>
    <property type="evidence" value="ECO:0007669"/>
    <property type="project" value="UniProtKB-KW"/>
</dbReference>
<dbReference type="FunFam" id="1.10.579.10:FF:000002">
    <property type="entry name" value="Deoxyribodipyrimidine photolyase"/>
    <property type="match status" value="1"/>
</dbReference>
<keyword evidence="20" id="KW-0234">DNA repair</keyword>
<dbReference type="STRING" id="42157.A0A182E258"/>
<dbReference type="Pfam" id="PF04790">
    <property type="entry name" value="Sarcoglycan_1"/>
    <property type="match status" value="1"/>
</dbReference>
<evidence type="ECO:0000256" key="10">
    <source>
        <dbReference type="ARBA" id="ARBA00022630"/>
    </source>
</evidence>
<evidence type="ECO:0000256" key="9">
    <source>
        <dbReference type="ARBA" id="ARBA00022490"/>
    </source>
</evidence>
<dbReference type="GO" id="GO:0000719">
    <property type="term" value="P:photoreactive repair"/>
    <property type="evidence" value="ECO:0007669"/>
    <property type="project" value="TreeGrafter"/>
</dbReference>
<dbReference type="SUPFAM" id="SSF52425">
    <property type="entry name" value="Cryptochrome/photolyase, N-terminal domain"/>
    <property type="match status" value="1"/>
</dbReference>
<evidence type="ECO:0000256" key="19">
    <source>
        <dbReference type="ARBA" id="ARBA00023180"/>
    </source>
</evidence>
<keyword evidence="14" id="KW-0735">Signal-anchor</keyword>
<dbReference type="PROSITE" id="PS01083">
    <property type="entry name" value="DNA_PHOTOLYASES_2_1"/>
    <property type="match status" value="1"/>
</dbReference>
<reference evidence="30" key="1">
    <citation type="submission" date="2016-06" db="UniProtKB">
        <authorList>
            <consortium name="WormBaseParasite"/>
        </authorList>
    </citation>
    <scope>IDENTIFICATION</scope>
</reference>
<evidence type="ECO:0000256" key="18">
    <source>
        <dbReference type="ARBA" id="ARBA00023157"/>
    </source>
</evidence>
<dbReference type="Gene3D" id="1.25.40.80">
    <property type="match status" value="1"/>
</dbReference>
<evidence type="ECO:0000256" key="21">
    <source>
        <dbReference type="ARBA" id="ARBA00023212"/>
    </source>
</evidence>
<dbReference type="InterPro" id="IPR014729">
    <property type="entry name" value="Rossmann-like_a/b/a_fold"/>
</dbReference>
<dbReference type="OrthoDB" id="496749at2759"/>
<dbReference type="GO" id="GO:0042383">
    <property type="term" value="C:sarcolemma"/>
    <property type="evidence" value="ECO:0007669"/>
    <property type="project" value="UniProtKB-SubCell"/>
</dbReference>
<reference evidence="28 29" key="2">
    <citation type="submission" date="2018-08" db="EMBL/GenBank/DDBJ databases">
        <authorList>
            <person name="Laetsch R D."/>
            <person name="Stevens L."/>
            <person name="Kumar S."/>
            <person name="Blaxter L. M."/>
        </authorList>
    </citation>
    <scope>NUCLEOTIDE SEQUENCE [LARGE SCALE GENOMIC DNA]</scope>
</reference>
<evidence type="ECO:0000256" key="20">
    <source>
        <dbReference type="ARBA" id="ARBA00023204"/>
    </source>
</evidence>
<keyword evidence="16" id="KW-0238">DNA-binding</keyword>
<evidence type="ECO:0000256" key="17">
    <source>
        <dbReference type="ARBA" id="ARBA00023136"/>
    </source>
</evidence>
<evidence type="ECO:0000313" key="28">
    <source>
        <dbReference type="EMBL" id="VDK65478.1"/>
    </source>
</evidence>
<keyword evidence="15 26" id="KW-1133">Transmembrane helix</keyword>
<dbReference type="WBParaSite" id="nOo.2.0.1.t02053-RA">
    <property type="protein sequence ID" value="nOo.2.0.1.t02053-RA"/>
    <property type="gene ID" value="nOo.2.0.1.g02053"/>
</dbReference>
<comment type="cofactor">
    <cofactor evidence="1">
        <name>FAD</name>
        <dbReference type="ChEBI" id="CHEBI:57692"/>
    </cofactor>
</comment>
<name>A0A182E258_ONCOC</name>
<gene>
    <name evidence="28" type="ORF">NOO_LOCUS2053</name>
</gene>